<dbReference type="Gene3D" id="3.40.50.12660">
    <property type="match status" value="2"/>
</dbReference>
<keyword evidence="5" id="KW-1185">Reference proteome</keyword>
<dbReference type="PANTHER" id="PTHR48104">
    <property type="entry name" value="METACASPASE-4"/>
    <property type="match status" value="1"/>
</dbReference>
<feature type="compositionally biased region" description="Polar residues" evidence="2">
    <location>
        <begin position="85"/>
        <end position="108"/>
    </location>
</feature>
<dbReference type="PANTHER" id="PTHR48104:SF30">
    <property type="entry name" value="METACASPASE-1"/>
    <property type="match status" value="1"/>
</dbReference>
<dbReference type="GeneID" id="24563475"/>
<feature type="region of interest" description="Disordered" evidence="2">
    <location>
        <begin position="1086"/>
        <end position="1113"/>
    </location>
</feature>
<evidence type="ECO:0000256" key="2">
    <source>
        <dbReference type="SAM" id="MobiDB-lite"/>
    </source>
</evidence>
<feature type="compositionally biased region" description="Basic and acidic residues" evidence="2">
    <location>
        <begin position="239"/>
        <end position="250"/>
    </location>
</feature>
<name>A0A061D7Q6_BABBI</name>
<dbReference type="Proteomes" id="UP000033188">
    <property type="component" value="Chromosome 2"/>
</dbReference>
<dbReference type="GO" id="GO:0006508">
    <property type="term" value="P:proteolysis"/>
    <property type="evidence" value="ECO:0007669"/>
    <property type="project" value="InterPro"/>
</dbReference>
<reference evidence="5" key="1">
    <citation type="submission" date="2014-06" db="EMBL/GenBank/DDBJ databases">
        <authorList>
            <person name="Aslett M."/>
            <person name="De Silva N."/>
        </authorList>
    </citation>
    <scope>NUCLEOTIDE SEQUENCE [LARGE SCALE GENOMIC DNA]</scope>
    <source>
        <strain evidence="5">Bond</strain>
    </source>
</reference>
<evidence type="ECO:0000313" key="4">
    <source>
        <dbReference type="EMBL" id="CDR94934.1"/>
    </source>
</evidence>
<dbReference type="InterPro" id="IPR050452">
    <property type="entry name" value="Metacaspase"/>
</dbReference>
<sequence length="1151" mass="125859">MHSVPVKNSPPPDLASAALAAHQDVVQVLKTTKFVNVANLNEYLSSASGPNCRVVVQPVEAGSAIAEQLDRALEELQQRKAVSASPGSTTPGCSNGQHANTPVNTPAATPSHLPQPASTSAVASVQTLRQAHSEELTRPATFMQQQYRAAEVRSAENLTSVASSHRCVVSSSTSQSEAAQDPNSDLKGRVSSLLMQLKSVNLVPSTPEARSEADGAQRTTVDSYSSFSDFNVKNAGAHNDGETTKANSEEPVMRIETKPNPAVLVLKSPVAAQPVAEEESKSPSQGCREACQETNTLSSTLLCQNSATCTYRENPNVESTLGPQQRDCAQRPVQQQGPAEDPMSALAASMQKQAAVRASGDVFNEEKSESRVVRRFNVPVRNAPAKPVEEPRDNMLRGLNVQAPTSNMKPQRSVDSSMQYMPRQRTQRVNHVRKVGPRRKAVVVGCSYYGDPEACLRGPCNDAMLFASTLVTHMGYDPDDVLLLIDTEPADIYTRQLVAMSSRPNPSLSSRRNSMERRKTGVIGGLLGGLIEDVFKGVVADSDLDVPEMLMLDSPGAAIDESNRPSRANILKALRWLVSGTRPGDCGVFYFSGHSVQTDDMSGWEGEGYDEAIVPCDYMSFGDPSRGVIPAAQLRQVIQSVDKRCQMTIVLDTVGMQTALDPAGRSGPWRYIKGAMLRGIWPLTDATGKMQRACYDADVWRDVHMQQQLVRPKFLPMLQVDCAAALLDGFISSNTGAVSSNSLCLAAAPFQDVAVEALFRPVSLSGMPLAPSIYQGCEQVVCHGVFTYCLVATLLKDRASKRGGITVREIISGIQRRCKYLRSTRLPKLSQACEATVHPAGVASVDDFFLSPWGGRVLIDRHRNIAVEHPLKALSAGLGAFLTLPEAWMQLHNEGRMRAVEQREKFGRMRSAVVNGSRMVTEDLRQMLLQQQQAQHGYVSRVPSNTVMLGHVPQQQRVDAGNSWYGKVSAAQSPQQRRSPEFDPRHALYQPQCQQQRQQMHVLQQHNHYEPQYQQYVVHPSFNMAGHAQRCAGAAANMPLGMTFPGAYHAQQYQESEEYFEASPPQFGACQQAPTAPFMHFVAPQAAQKHEPRRRSYHCRSSTSTMPDMGCQSRPAVVRHNTGSCHRGNIKLAEHLTSSFVAQLPTAQHYF</sequence>
<feature type="compositionally biased region" description="Polar residues" evidence="2">
    <location>
        <begin position="116"/>
        <end position="130"/>
    </location>
</feature>
<feature type="region of interest" description="Disordered" evidence="2">
    <location>
        <begin position="78"/>
        <end position="140"/>
    </location>
</feature>
<feature type="region of interest" description="Disordered" evidence="2">
    <location>
        <begin position="317"/>
        <end position="344"/>
    </location>
</feature>
<dbReference type="STRING" id="5866.A0A061D7Q6"/>
<organism evidence="4 5">
    <name type="scientific">Babesia bigemina</name>
    <dbReference type="NCBI Taxonomy" id="5866"/>
    <lineage>
        <taxon>Eukaryota</taxon>
        <taxon>Sar</taxon>
        <taxon>Alveolata</taxon>
        <taxon>Apicomplexa</taxon>
        <taxon>Aconoidasida</taxon>
        <taxon>Piroplasmida</taxon>
        <taxon>Babesiidae</taxon>
        <taxon>Babesia</taxon>
    </lineage>
</organism>
<dbReference type="AlphaFoldDB" id="A0A061D7Q6"/>
<dbReference type="OrthoDB" id="3223806at2759"/>
<protein>
    <submittedName>
        <fullName evidence="4">Peptidase_C14 domain containg protein</fullName>
    </submittedName>
</protein>
<feature type="domain" description="Peptidase C14 caspase" evidence="3">
    <location>
        <begin position="438"/>
        <end position="653"/>
    </location>
</feature>
<dbReference type="RefSeq" id="XP_012767120.1">
    <property type="nucleotide sequence ID" value="XM_012911666.1"/>
</dbReference>
<dbReference type="KEGG" id="bbig:BBBOND_0200910"/>
<dbReference type="Pfam" id="PF00656">
    <property type="entry name" value="Peptidase_C14"/>
    <property type="match status" value="1"/>
</dbReference>
<gene>
    <name evidence="4" type="ORF">BBBOND_0200910</name>
</gene>
<proteinExistence type="inferred from homology"/>
<feature type="region of interest" description="Disordered" evidence="2">
    <location>
        <begin position="230"/>
        <end position="250"/>
    </location>
</feature>
<evidence type="ECO:0000313" key="5">
    <source>
        <dbReference type="Proteomes" id="UP000033188"/>
    </source>
</evidence>
<dbReference type="OMA" id="RYIKGAM"/>
<evidence type="ECO:0000256" key="1">
    <source>
        <dbReference type="ARBA" id="ARBA00009005"/>
    </source>
</evidence>
<evidence type="ECO:0000259" key="3">
    <source>
        <dbReference type="Pfam" id="PF00656"/>
    </source>
</evidence>
<dbReference type="GO" id="GO:0005737">
    <property type="term" value="C:cytoplasm"/>
    <property type="evidence" value="ECO:0007669"/>
    <property type="project" value="TreeGrafter"/>
</dbReference>
<accession>A0A061D7Q6</accession>
<dbReference type="InterPro" id="IPR011600">
    <property type="entry name" value="Pept_C14_caspase"/>
</dbReference>
<comment type="similarity">
    <text evidence="1">Belongs to the peptidase C14B family.</text>
</comment>
<dbReference type="VEuPathDB" id="PiroplasmaDB:BBBOND_0200910"/>
<dbReference type="GO" id="GO:0004197">
    <property type="term" value="F:cysteine-type endopeptidase activity"/>
    <property type="evidence" value="ECO:0007669"/>
    <property type="project" value="InterPro"/>
</dbReference>
<dbReference type="EMBL" id="LK391708">
    <property type="protein sequence ID" value="CDR94934.1"/>
    <property type="molecule type" value="Genomic_DNA"/>
</dbReference>